<evidence type="ECO:0000313" key="3">
    <source>
        <dbReference type="Proteomes" id="UP001229346"/>
    </source>
</evidence>
<dbReference type="CDD" id="cd04301">
    <property type="entry name" value="NAT_SF"/>
    <property type="match status" value="1"/>
</dbReference>
<name>A0ABT9U4H7_PAEHA</name>
<dbReference type="PROSITE" id="PS51186">
    <property type="entry name" value="GNAT"/>
    <property type="match status" value="1"/>
</dbReference>
<dbReference type="PANTHER" id="PTHR43792">
    <property type="entry name" value="GNAT FAMILY, PUTATIVE (AFU_ORTHOLOGUE AFUA_3G00765)-RELATED-RELATED"/>
    <property type="match status" value="1"/>
</dbReference>
<proteinExistence type="predicted"/>
<reference evidence="2 3" key="1">
    <citation type="submission" date="2023-07" db="EMBL/GenBank/DDBJ databases">
        <title>Sorghum-associated microbial communities from plants grown in Nebraska, USA.</title>
        <authorList>
            <person name="Schachtman D."/>
        </authorList>
    </citation>
    <scope>NUCLEOTIDE SEQUENCE [LARGE SCALE GENOMIC DNA]</scope>
    <source>
        <strain evidence="2 3">CC482</strain>
    </source>
</reference>
<organism evidence="2 3">
    <name type="scientific">Paenibacillus harenae</name>
    <dbReference type="NCBI Taxonomy" id="306543"/>
    <lineage>
        <taxon>Bacteria</taxon>
        <taxon>Bacillati</taxon>
        <taxon>Bacillota</taxon>
        <taxon>Bacilli</taxon>
        <taxon>Bacillales</taxon>
        <taxon>Paenibacillaceae</taxon>
        <taxon>Paenibacillus</taxon>
    </lineage>
</organism>
<dbReference type="InterPro" id="IPR051531">
    <property type="entry name" value="N-acetyltransferase"/>
</dbReference>
<comment type="caution">
    <text evidence="2">The sequence shown here is derived from an EMBL/GenBank/DDBJ whole genome shotgun (WGS) entry which is preliminary data.</text>
</comment>
<dbReference type="Gene3D" id="3.40.630.30">
    <property type="match status" value="1"/>
</dbReference>
<dbReference type="InterPro" id="IPR000182">
    <property type="entry name" value="GNAT_dom"/>
</dbReference>
<protein>
    <submittedName>
        <fullName evidence="2">RimJ/RimL family protein N-acetyltransferase</fullName>
    </submittedName>
</protein>
<feature type="domain" description="N-acetyltransferase" evidence="1">
    <location>
        <begin position="20"/>
        <end position="172"/>
    </location>
</feature>
<dbReference type="InterPro" id="IPR016181">
    <property type="entry name" value="Acyl_CoA_acyltransferase"/>
</dbReference>
<accession>A0ABT9U4H7</accession>
<dbReference type="EMBL" id="JAUSSU010000008">
    <property type="protein sequence ID" value="MDQ0114546.1"/>
    <property type="molecule type" value="Genomic_DNA"/>
</dbReference>
<dbReference type="Pfam" id="PF13302">
    <property type="entry name" value="Acetyltransf_3"/>
    <property type="match status" value="1"/>
</dbReference>
<evidence type="ECO:0000259" key="1">
    <source>
        <dbReference type="PROSITE" id="PS51186"/>
    </source>
</evidence>
<keyword evidence="3" id="KW-1185">Reference proteome</keyword>
<dbReference type="SUPFAM" id="SSF55729">
    <property type="entry name" value="Acyl-CoA N-acyltransferases (Nat)"/>
    <property type="match status" value="1"/>
</dbReference>
<sequence length="174" mass="19628">MNEPMKLETKRLVMHTIDLPLIEAAARRDTQAIEAIGFNTNGEWPTPDFYEAIPYFRELLVRNQGTKGFDSWIMVAKDTQEIVGGIGFLGDPDPNGIIEIGFATNESHRRKGYCNEAAHALLNWASGQVNVQRIVARCEPGNIGSAAVLTKLGFRLDRKDAQYEYWNYVPDNRQ</sequence>
<dbReference type="PANTHER" id="PTHR43792:SF13">
    <property type="entry name" value="ACETYLTRANSFERASE"/>
    <property type="match status" value="1"/>
</dbReference>
<dbReference type="Proteomes" id="UP001229346">
    <property type="component" value="Unassembled WGS sequence"/>
</dbReference>
<gene>
    <name evidence="2" type="ORF">J2T15_004002</name>
</gene>
<evidence type="ECO:0000313" key="2">
    <source>
        <dbReference type="EMBL" id="MDQ0114546.1"/>
    </source>
</evidence>